<dbReference type="PRINTS" id="PR01590">
    <property type="entry name" value="HTHFIS"/>
</dbReference>
<dbReference type="PROSITE" id="PS00676">
    <property type="entry name" value="SIGMA54_INTERACT_2"/>
    <property type="match status" value="1"/>
</dbReference>
<dbReference type="PANTHER" id="PTHR32071:SF113">
    <property type="entry name" value="ALGINATE BIOSYNTHESIS TRANSCRIPTIONAL REGULATORY PROTEIN ALGB"/>
    <property type="match status" value="1"/>
</dbReference>
<evidence type="ECO:0000256" key="3">
    <source>
        <dbReference type="ARBA" id="ARBA00023015"/>
    </source>
</evidence>
<proteinExistence type="predicted"/>
<dbReference type="InterPro" id="IPR009875">
    <property type="entry name" value="PilZ_domain"/>
</dbReference>
<dbReference type="SMART" id="SM00382">
    <property type="entry name" value="AAA"/>
    <property type="match status" value="1"/>
</dbReference>
<evidence type="ECO:0000256" key="2">
    <source>
        <dbReference type="ARBA" id="ARBA00022840"/>
    </source>
</evidence>
<dbReference type="Pfam" id="PF07238">
    <property type="entry name" value="PilZ"/>
    <property type="match status" value="1"/>
</dbReference>
<dbReference type="InterPro" id="IPR025943">
    <property type="entry name" value="Sigma_54_int_dom_ATP-bd_2"/>
</dbReference>
<keyword evidence="4" id="KW-0804">Transcription</keyword>
<dbReference type="PROSITE" id="PS50045">
    <property type="entry name" value="SIGMA54_INTERACT_4"/>
    <property type="match status" value="1"/>
</dbReference>
<dbReference type="GO" id="GO:0005524">
    <property type="term" value="F:ATP binding"/>
    <property type="evidence" value="ECO:0007669"/>
    <property type="project" value="UniProtKB-KW"/>
</dbReference>
<dbReference type="OrthoDB" id="9814761at2"/>
<dbReference type="GO" id="GO:0043565">
    <property type="term" value="F:sequence-specific DNA binding"/>
    <property type="evidence" value="ECO:0007669"/>
    <property type="project" value="InterPro"/>
</dbReference>
<dbReference type="Proteomes" id="UP000007721">
    <property type="component" value="Chromosome"/>
</dbReference>
<dbReference type="KEGG" id="geo:Geob_1785"/>
<evidence type="ECO:0000259" key="5">
    <source>
        <dbReference type="PROSITE" id="PS50045"/>
    </source>
</evidence>
<dbReference type="Gene3D" id="1.10.8.60">
    <property type="match status" value="1"/>
</dbReference>
<dbReference type="FunFam" id="3.40.50.300:FF:000006">
    <property type="entry name" value="DNA-binding transcriptional regulator NtrC"/>
    <property type="match status" value="1"/>
</dbReference>
<dbReference type="Pfam" id="PF25601">
    <property type="entry name" value="AAA_lid_14"/>
    <property type="match status" value="1"/>
</dbReference>
<dbReference type="EMBL" id="CP001390">
    <property type="protein sequence ID" value="ACM20143.1"/>
    <property type="molecule type" value="Genomic_DNA"/>
</dbReference>
<dbReference type="CDD" id="cd00009">
    <property type="entry name" value="AAA"/>
    <property type="match status" value="1"/>
</dbReference>
<organism evidence="6 7">
    <name type="scientific">Geotalea daltonii (strain DSM 22248 / JCM 15807 / FRC-32)</name>
    <name type="common">Geobacter daltonii</name>
    <dbReference type="NCBI Taxonomy" id="316067"/>
    <lineage>
        <taxon>Bacteria</taxon>
        <taxon>Pseudomonadati</taxon>
        <taxon>Thermodesulfobacteriota</taxon>
        <taxon>Desulfuromonadia</taxon>
        <taxon>Geobacterales</taxon>
        <taxon>Geobacteraceae</taxon>
        <taxon>Geotalea</taxon>
    </lineage>
</organism>
<dbReference type="Gene3D" id="2.40.10.220">
    <property type="entry name" value="predicted glycosyltransferase like domains"/>
    <property type="match status" value="1"/>
</dbReference>
<dbReference type="InterPro" id="IPR003593">
    <property type="entry name" value="AAA+_ATPase"/>
</dbReference>
<dbReference type="Gene3D" id="1.10.10.60">
    <property type="entry name" value="Homeodomain-like"/>
    <property type="match status" value="1"/>
</dbReference>
<dbReference type="Pfam" id="PF02954">
    <property type="entry name" value="HTH_8"/>
    <property type="match status" value="1"/>
</dbReference>
<dbReference type="RefSeq" id="WP_012646872.1">
    <property type="nucleotide sequence ID" value="NC_011979.1"/>
</dbReference>
<evidence type="ECO:0000313" key="6">
    <source>
        <dbReference type="EMBL" id="ACM20143.1"/>
    </source>
</evidence>
<dbReference type="HOGENOM" id="CLU_000445_6_0_7"/>
<dbReference type="AlphaFoldDB" id="B9M6T3"/>
<keyword evidence="7" id="KW-1185">Reference proteome</keyword>
<dbReference type="Gene3D" id="3.40.50.300">
    <property type="entry name" value="P-loop containing nucleotide triphosphate hydrolases"/>
    <property type="match status" value="1"/>
</dbReference>
<feature type="domain" description="Sigma-54 factor interaction" evidence="5">
    <location>
        <begin position="185"/>
        <end position="413"/>
    </location>
</feature>
<protein>
    <submittedName>
        <fullName evidence="6">Sigma-54-dependent transcriptional regulator, PilZ domain-containing</fullName>
    </submittedName>
</protein>
<dbReference type="InterPro" id="IPR002078">
    <property type="entry name" value="Sigma_54_int"/>
</dbReference>
<evidence type="ECO:0000313" key="7">
    <source>
        <dbReference type="Proteomes" id="UP000007721"/>
    </source>
</evidence>
<dbReference type="Pfam" id="PF00158">
    <property type="entry name" value="Sigma54_activat"/>
    <property type="match status" value="1"/>
</dbReference>
<dbReference type="GO" id="GO:0006355">
    <property type="term" value="P:regulation of DNA-templated transcription"/>
    <property type="evidence" value="ECO:0007669"/>
    <property type="project" value="InterPro"/>
</dbReference>
<dbReference type="SUPFAM" id="SSF46689">
    <property type="entry name" value="Homeodomain-like"/>
    <property type="match status" value="1"/>
</dbReference>
<dbReference type="eggNOG" id="COG2204">
    <property type="taxonomic scope" value="Bacteria"/>
</dbReference>
<accession>B9M6T3</accession>
<evidence type="ECO:0000256" key="4">
    <source>
        <dbReference type="ARBA" id="ARBA00023163"/>
    </source>
</evidence>
<dbReference type="PANTHER" id="PTHR32071">
    <property type="entry name" value="TRANSCRIPTIONAL REGULATORY PROTEIN"/>
    <property type="match status" value="1"/>
</dbReference>
<keyword evidence="1" id="KW-0547">Nucleotide-binding</keyword>
<reference evidence="6 7" key="1">
    <citation type="submission" date="2009-01" db="EMBL/GenBank/DDBJ databases">
        <title>Complete sequence of Geobacter sp. FRC-32.</title>
        <authorList>
            <consortium name="US DOE Joint Genome Institute"/>
            <person name="Lucas S."/>
            <person name="Copeland A."/>
            <person name="Lapidus A."/>
            <person name="Glavina del Rio T."/>
            <person name="Dalin E."/>
            <person name="Tice H."/>
            <person name="Bruce D."/>
            <person name="Goodwin L."/>
            <person name="Pitluck S."/>
            <person name="Saunders E."/>
            <person name="Brettin T."/>
            <person name="Detter J.C."/>
            <person name="Han C."/>
            <person name="Larimer F."/>
            <person name="Land M."/>
            <person name="Hauser L."/>
            <person name="Kyrpides N."/>
            <person name="Ovchinnikova G."/>
            <person name="Kostka J."/>
            <person name="Richardson P."/>
        </authorList>
    </citation>
    <scope>NUCLEOTIDE SEQUENCE [LARGE SCALE GENOMIC DNA]</scope>
    <source>
        <strain evidence="7">DSM 22248 / JCM 15807 / FRC-32</strain>
    </source>
</reference>
<sequence length="488" mass="54124">MPRQSPRIKAILPAKLDTSSSKIETEIIDLGLDGAYLKVLPPAFRDKIPLNTKVLLQYDLFGQGLFEHRGNIVRKDGLGYGVQFAGIDRMTKNKLWQLIAGNFDNTGSCPFCGESYGLLPPVCKSCGWQLDFNPPGYLDYHERTCLLNRVNGNLAKFDLDQLQKVSGFIDTDILKLKGNDDLDQFVGTGKAMLDVFANIRKVAPTDLTVLILGESGTGKELTAQAIHERSPRKDKPFVAINCAAIPDNLLEAELFGHEKGAFTGAHTTKKGKFEYADNGTIFLDEIGDMPSNLQAKLLRFLQDKIVERVGTVGGKKVNVRVIAATNRDLSVAIAEGKFRSDLYYRLDEFAINLPPVRERGEDTLILAKYFLNKFSREGGLAKTFTKEAIDVINNYDWPGNVREIINKVRRSIVMATGRYVTPADLMLDVAKVEDGAGNSDLSSAVAVLEKEKIKEVFKSCNYNISTAAKLLGVSRPTLYRRMKIYGIE</sequence>
<dbReference type="InterPro" id="IPR027417">
    <property type="entry name" value="P-loop_NTPase"/>
</dbReference>
<dbReference type="STRING" id="316067.Geob_1785"/>
<dbReference type="SUPFAM" id="SSF52540">
    <property type="entry name" value="P-loop containing nucleoside triphosphate hydrolases"/>
    <property type="match status" value="1"/>
</dbReference>
<evidence type="ECO:0000256" key="1">
    <source>
        <dbReference type="ARBA" id="ARBA00022741"/>
    </source>
</evidence>
<keyword evidence="2" id="KW-0067">ATP-binding</keyword>
<dbReference type="InterPro" id="IPR002197">
    <property type="entry name" value="HTH_Fis"/>
</dbReference>
<dbReference type="InterPro" id="IPR009057">
    <property type="entry name" value="Homeodomain-like_sf"/>
</dbReference>
<dbReference type="InterPro" id="IPR058031">
    <property type="entry name" value="AAA_lid_NorR"/>
</dbReference>
<gene>
    <name evidence="6" type="ordered locus">Geob_1785</name>
</gene>
<name>B9M6T3_GEODF</name>
<dbReference type="GO" id="GO:0035438">
    <property type="term" value="F:cyclic-di-GMP binding"/>
    <property type="evidence" value="ECO:0007669"/>
    <property type="project" value="InterPro"/>
</dbReference>
<keyword evidence="3" id="KW-0805">Transcription regulation</keyword>
<dbReference type="SUPFAM" id="SSF141371">
    <property type="entry name" value="PilZ domain-like"/>
    <property type="match status" value="1"/>
</dbReference>